<name>A0AAE6VNF7_AERME</name>
<evidence type="ECO:0000313" key="5">
    <source>
        <dbReference type="Proteomes" id="UP000463871"/>
    </source>
</evidence>
<feature type="domain" description="CBS" evidence="3">
    <location>
        <begin position="306"/>
        <end position="368"/>
    </location>
</feature>
<feature type="transmembrane region" description="Helical" evidence="2">
    <location>
        <begin position="70"/>
        <end position="90"/>
    </location>
</feature>
<feature type="transmembrane region" description="Helical" evidence="2">
    <location>
        <begin position="20"/>
        <end position="40"/>
    </location>
</feature>
<gene>
    <name evidence="4" type="ORF">GWI30_10035</name>
</gene>
<keyword evidence="1" id="KW-0129">CBS domain</keyword>
<dbReference type="SMART" id="SM00116">
    <property type="entry name" value="CBS"/>
    <property type="match status" value="2"/>
</dbReference>
<dbReference type="InterPro" id="IPR058581">
    <property type="entry name" value="TM_HPP"/>
</dbReference>
<protein>
    <submittedName>
        <fullName evidence="4">CBS domain-containing protein</fullName>
    </submittedName>
</protein>
<dbReference type="EMBL" id="CP047962">
    <property type="protein sequence ID" value="QHQ51184.1"/>
    <property type="molecule type" value="Genomic_DNA"/>
</dbReference>
<sequence>MQFRDFLPVSTNTSLKESCYGALGAFVGLLGTALLCQWGLGLEVHWLIAPMGASAVLLFAAPASPLAQPWSILVGNGVSALMGVVSASLVPDMALASALAVMLAIAAMFLTRSLHPPGGAVALTAVIGGEGIRALGVGYVLLPVLLNSLLLLTLGLLYNRALGRRYPHGGKVAPNRHQTADPQPSARLATQDIDFALEKHEELLDISRQDLQELLQEAQLHALRGRVGTVRCQEVMSRDLVVTAPQALAMETWHLLSHHQIKALPVVDEGDKLVGIITLHDLMIDRVGRQPRARAELEQLTVADLMTREVHKARRYQPLYDLVEAFSDGGLHHMPVVEGDRLVGIITQSDMVAALFTLALKPGLTEDEVPPVSHKNEP</sequence>
<organism evidence="4 5">
    <name type="scientific">Aeromonas media</name>
    <dbReference type="NCBI Taxonomy" id="651"/>
    <lineage>
        <taxon>Bacteria</taxon>
        <taxon>Pseudomonadati</taxon>
        <taxon>Pseudomonadota</taxon>
        <taxon>Gammaproteobacteria</taxon>
        <taxon>Aeromonadales</taxon>
        <taxon>Aeromonadaceae</taxon>
        <taxon>Aeromonas</taxon>
    </lineage>
</organism>
<dbReference type="SUPFAM" id="SSF54631">
    <property type="entry name" value="CBS-domain pair"/>
    <property type="match status" value="1"/>
</dbReference>
<feature type="domain" description="CBS" evidence="3">
    <location>
        <begin position="236"/>
        <end position="294"/>
    </location>
</feature>
<dbReference type="InterPro" id="IPR046342">
    <property type="entry name" value="CBS_dom_sf"/>
</dbReference>
<dbReference type="Gene3D" id="3.10.580.10">
    <property type="entry name" value="CBS-domain"/>
    <property type="match status" value="1"/>
</dbReference>
<keyword evidence="2" id="KW-0812">Transmembrane</keyword>
<evidence type="ECO:0000256" key="2">
    <source>
        <dbReference type="SAM" id="Phobius"/>
    </source>
</evidence>
<dbReference type="RefSeq" id="WP_161507150.1">
    <property type="nucleotide sequence ID" value="NZ_CAWPID010000001.1"/>
</dbReference>
<dbReference type="InterPro" id="IPR000644">
    <property type="entry name" value="CBS_dom"/>
</dbReference>
<evidence type="ECO:0000313" key="4">
    <source>
        <dbReference type="EMBL" id="QHQ51184.1"/>
    </source>
</evidence>
<dbReference type="AlphaFoldDB" id="A0AAE6VNF7"/>
<evidence type="ECO:0000256" key="1">
    <source>
        <dbReference type="PROSITE-ProRule" id="PRU00703"/>
    </source>
</evidence>
<proteinExistence type="predicted"/>
<dbReference type="Pfam" id="PF04982">
    <property type="entry name" value="TM_HPP"/>
    <property type="match status" value="1"/>
</dbReference>
<dbReference type="CDD" id="cd04600">
    <property type="entry name" value="CBS_pair_HPP_assoc"/>
    <property type="match status" value="1"/>
</dbReference>
<dbReference type="Proteomes" id="UP000463871">
    <property type="component" value="Chromosome"/>
</dbReference>
<dbReference type="PANTHER" id="PTHR33741">
    <property type="entry name" value="TRANSMEMBRANE PROTEIN DDB_G0269096-RELATED"/>
    <property type="match status" value="1"/>
</dbReference>
<dbReference type="PANTHER" id="PTHR33741:SF5">
    <property type="entry name" value="TRANSMEMBRANE PROTEIN DDB_G0269096-RELATED"/>
    <property type="match status" value="1"/>
</dbReference>
<evidence type="ECO:0000259" key="3">
    <source>
        <dbReference type="PROSITE" id="PS51371"/>
    </source>
</evidence>
<feature type="transmembrane region" description="Helical" evidence="2">
    <location>
        <begin position="95"/>
        <end position="114"/>
    </location>
</feature>
<accession>A0AAE6VNF7</accession>
<feature type="transmembrane region" description="Helical" evidence="2">
    <location>
        <begin position="134"/>
        <end position="158"/>
    </location>
</feature>
<dbReference type="PROSITE" id="PS51371">
    <property type="entry name" value="CBS"/>
    <property type="match status" value="2"/>
</dbReference>
<dbReference type="InterPro" id="IPR007065">
    <property type="entry name" value="HPP"/>
</dbReference>
<reference evidence="4 5" key="1">
    <citation type="submission" date="2020-01" db="EMBL/GenBank/DDBJ databases">
        <title>Complete genome of Aeromonas media MC64.</title>
        <authorList>
            <person name="Cao G."/>
            <person name="Fu J."/>
            <person name="Zhong C."/>
        </authorList>
    </citation>
    <scope>NUCLEOTIDE SEQUENCE [LARGE SCALE GENOMIC DNA]</scope>
    <source>
        <strain evidence="4 5">MC64</strain>
    </source>
</reference>
<keyword evidence="2" id="KW-1133">Transmembrane helix</keyword>
<keyword evidence="2" id="KW-0472">Membrane</keyword>
<dbReference type="Pfam" id="PF00571">
    <property type="entry name" value="CBS"/>
    <property type="match status" value="2"/>
</dbReference>